<feature type="domain" description="Protein G-related albumin-binding (GA) module" evidence="3">
    <location>
        <begin position="56"/>
        <end position="105"/>
    </location>
</feature>
<protein>
    <recommendedName>
        <fullName evidence="3">Protein G-related albumin-binding (GA) module domain-containing protein</fullName>
    </recommendedName>
</protein>
<organism evidence="4 5">
    <name type="scientific">Staphylococcus devriesei</name>
    <dbReference type="NCBI Taxonomy" id="586733"/>
    <lineage>
        <taxon>Bacteria</taxon>
        <taxon>Bacillati</taxon>
        <taxon>Bacillota</taxon>
        <taxon>Bacilli</taxon>
        <taxon>Bacillales</taxon>
        <taxon>Staphylococcaceae</taxon>
        <taxon>Staphylococcus</taxon>
    </lineage>
</organism>
<evidence type="ECO:0000259" key="3">
    <source>
        <dbReference type="Pfam" id="PF01468"/>
    </source>
</evidence>
<dbReference type="Proteomes" id="UP000242547">
    <property type="component" value="Unassembled WGS sequence"/>
</dbReference>
<evidence type="ECO:0000313" key="4">
    <source>
        <dbReference type="EMBL" id="PTE72938.1"/>
    </source>
</evidence>
<accession>A0A2T4KGR2</accession>
<feature type="compositionally biased region" description="Low complexity" evidence="1">
    <location>
        <begin position="116"/>
        <end position="133"/>
    </location>
</feature>
<dbReference type="RefSeq" id="WP_107506128.1">
    <property type="nucleotide sequence ID" value="NZ_PYZL01000046.1"/>
</dbReference>
<feature type="transmembrane region" description="Helical" evidence="2">
    <location>
        <begin position="653"/>
        <end position="671"/>
    </location>
</feature>
<feature type="compositionally biased region" description="Basic and acidic residues" evidence="1">
    <location>
        <begin position="203"/>
        <end position="246"/>
    </location>
</feature>
<evidence type="ECO:0000256" key="2">
    <source>
        <dbReference type="SAM" id="Phobius"/>
    </source>
</evidence>
<feature type="compositionally biased region" description="Polar residues" evidence="1">
    <location>
        <begin position="157"/>
        <end position="179"/>
    </location>
</feature>
<name>A0A2T4KGR2_9STAP</name>
<dbReference type="InterPro" id="IPR002988">
    <property type="entry name" value="GA_module"/>
</dbReference>
<feature type="region of interest" description="Disordered" evidence="1">
    <location>
        <begin position="151"/>
        <end position="283"/>
    </location>
</feature>
<proteinExistence type="predicted"/>
<sequence length="681" mass="75240">MNYNTRVSKLNLYVKASCSAVLLSGSLVGYGFTKDAFAQTKENSNDISEHVASVQRELDKAMAKAKVEINRLHHLNATELRSYQEDIEDAQSQDDIKQIVTDAKEEDRLSAQEITDNSLKHSSNNKNSDLNSDQTTSTKLDEIMKDLDAFSKKVDTRQQNNTTTSKEDSSATSNFTTERPTTDASERSHLNKDEATSVLDELDNLKNEVGQDKQSTDTSTTEDKASSELKTSIKDKVEEAKDDHSTESVLNNLEKADKLTQSQQKESSAIPHNASLQDELTAPEKIDQAITKIEDKPNETTQRYTDHKLEQLRNLRQHVNDNQDLSSTQKHNIEKDITTVRNNVKNNREALLDRLNHTSNKQATVEKIVGDLFSKNEAQHILKDINTKGMSDKQITDQLMKRLDGLTTTTGDDILTSMFDQTSDKEKLLKTLLSTRLGNSEATSIAQRLANEKLPNSELVNRLKEEYKTHDSLTSDDILKDVLEHSSNPKQTIETLLATKLNQAKAHALADIIMQAQTGKADMLALVKNALNGKANDLLGLQQRFGQAKNKLDYILAPITQRPSLLDRISGNSHQPITLPQGSDLLSNLTGGSLLGGLNSGNSLLDNIPDIPDPVQGLSLGNLDSDGGLLSGLFDDDGNLSLPATGELVKKSALPITTILVLIGGTFIWVGHRKRRHHSNN</sequence>
<dbReference type="Pfam" id="PF01468">
    <property type="entry name" value="GA"/>
    <property type="match status" value="1"/>
</dbReference>
<dbReference type="EMBL" id="PYZL01000046">
    <property type="protein sequence ID" value="PTE72938.1"/>
    <property type="molecule type" value="Genomic_DNA"/>
</dbReference>
<feature type="region of interest" description="Disordered" evidence="1">
    <location>
        <begin position="103"/>
        <end position="135"/>
    </location>
</feature>
<dbReference type="AlphaFoldDB" id="A0A2T4KGR2"/>
<gene>
    <name evidence="4" type="ORF">BUY44_07475</name>
</gene>
<keyword evidence="2" id="KW-0472">Membrane</keyword>
<dbReference type="Gene3D" id="1.20.5.420">
    <property type="entry name" value="Immunoglobulin FC, subunit C"/>
    <property type="match status" value="1"/>
</dbReference>
<reference evidence="4 5" key="1">
    <citation type="journal article" date="2016" name="Front. Microbiol.">
        <title>Comprehensive Phylogenetic Analysis of Bovine Non-aureus Staphylococci Species Based on Whole-Genome Sequencing.</title>
        <authorList>
            <person name="Naushad S."/>
            <person name="Barkema H.W."/>
            <person name="Luby C."/>
            <person name="Condas L.A."/>
            <person name="Nobrega D.B."/>
            <person name="Carson D.A."/>
            <person name="De Buck J."/>
        </authorList>
    </citation>
    <scope>NUCLEOTIDE SEQUENCE [LARGE SCALE GENOMIC DNA]</scope>
    <source>
        <strain evidence="4 5">SNUC 761</strain>
    </source>
</reference>
<keyword evidence="2" id="KW-1133">Transmembrane helix</keyword>
<keyword evidence="2" id="KW-0812">Transmembrane</keyword>
<evidence type="ECO:0000256" key="1">
    <source>
        <dbReference type="SAM" id="MobiDB-lite"/>
    </source>
</evidence>
<comment type="caution">
    <text evidence="4">The sequence shown here is derived from an EMBL/GenBank/DDBJ whole genome shotgun (WGS) entry which is preliminary data.</text>
</comment>
<feature type="compositionally biased region" description="Basic and acidic residues" evidence="1">
    <location>
        <begin position="180"/>
        <end position="195"/>
    </location>
</feature>
<evidence type="ECO:0000313" key="5">
    <source>
        <dbReference type="Proteomes" id="UP000242547"/>
    </source>
</evidence>